<accession>A0A2S4W6M5</accession>
<dbReference type="EMBL" id="PKSL01000003">
    <property type="protein sequence ID" value="POW17337.1"/>
    <property type="molecule type" value="Genomic_DNA"/>
</dbReference>
<sequence>SLKWFFASKGQAYKNFQGALFLDWEVWQIASGKKLHTQIKVEHLHTDYLQGLAKIEEIYDQHFLNHDLSQSERQDRKLKVMALAGSVNTTLLKLVFQYITLGGRKKTSA</sequence>
<feature type="non-terminal residue" evidence="1">
    <location>
        <position position="1"/>
    </location>
</feature>
<dbReference type="VEuPathDB" id="FungiDB:PSTT_00579"/>
<comment type="caution">
    <text evidence="1">The sequence shown here is derived from an EMBL/GenBank/DDBJ whole genome shotgun (WGS) entry which is preliminary data.</text>
</comment>
<dbReference type="AlphaFoldDB" id="A0A2S4W6M5"/>
<dbReference type="Proteomes" id="UP000239156">
    <property type="component" value="Unassembled WGS sequence"/>
</dbReference>
<proteinExistence type="predicted"/>
<evidence type="ECO:0000313" key="2">
    <source>
        <dbReference type="Proteomes" id="UP000239156"/>
    </source>
</evidence>
<keyword evidence="2" id="KW-1185">Reference proteome</keyword>
<gene>
    <name evidence="1" type="ORF">PSTT_00579</name>
</gene>
<name>A0A2S4W6M5_9BASI</name>
<evidence type="ECO:0000313" key="1">
    <source>
        <dbReference type="EMBL" id="POW17337.1"/>
    </source>
</evidence>
<organism evidence="1 2">
    <name type="scientific">Puccinia striiformis</name>
    <dbReference type="NCBI Taxonomy" id="27350"/>
    <lineage>
        <taxon>Eukaryota</taxon>
        <taxon>Fungi</taxon>
        <taxon>Dikarya</taxon>
        <taxon>Basidiomycota</taxon>
        <taxon>Pucciniomycotina</taxon>
        <taxon>Pucciniomycetes</taxon>
        <taxon>Pucciniales</taxon>
        <taxon>Pucciniaceae</taxon>
        <taxon>Puccinia</taxon>
    </lineage>
</organism>
<dbReference type="VEuPathDB" id="FungiDB:PSHT_07524"/>
<reference evidence="1" key="1">
    <citation type="submission" date="2017-12" db="EMBL/GenBank/DDBJ databases">
        <title>Gene loss provides genomic basis for host adaptation in cereal stripe rust fungi.</title>
        <authorList>
            <person name="Xia C."/>
        </authorList>
    </citation>
    <scope>NUCLEOTIDE SEQUENCE [LARGE SCALE GENOMIC DNA]</scope>
    <source>
        <strain evidence="1">93-210</strain>
    </source>
</reference>
<protein>
    <submittedName>
        <fullName evidence="1">Uncharacterized protein</fullName>
    </submittedName>
</protein>